<dbReference type="InterPro" id="IPR004835">
    <property type="entry name" value="Chitin_synth"/>
</dbReference>
<feature type="chain" id="PRO_5019455200" description="chitin synthase" evidence="9">
    <location>
        <begin position="21"/>
        <end position="692"/>
    </location>
</feature>
<keyword evidence="9" id="KW-0732">Signal</keyword>
<evidence type="ECO:0000256" key="8">
    <source>
        <dbReference type="SAM" id="Phobius"/>
    </source>
</evidence>
<dbReference type="OrthoDB" id="370884at2759"/>
<evidence type="ECO:0000256" key="7">
    <source>
        <dbReference type="SAM" id="MobiDB-lite"/>
    </source>
</evidence>
<name>A0A433U4F8_ELYCH</name>
<dbReference type="EMBL" id="RQTK01000075">
    <property type="protein sequence ID" value="RUS88695.1"/>
    <property type="molecule type" value="Genomic_DNA"/>
</dbReference>
<feature type="transmembrane region" description="Helical" evidence="8">
    <location>
        <begin position="145"/>
        <end position="165"/>
    </location>
</feature>
<evidence type="ECO:0000256" key="9">
    <source>
        <dbReference type="SAM" id="SignalP"/>
    </source>
</evidence>
<comment type="subcellular location">
    <subcellularLocation>
        <location evidence="1">Membrane</location>
        <topology evidence="1">Multi-pass membrane protein</topology>
    </subcellularLocation>
</comment>
<feature type="transmembrane region" description="Helical" evidence="8">
    <location>
        <begin position="293"/>
        <end position="313"/>
    </location>
</feature>
<keyword evidence="4 8" id="KW-0812">Transmembrane</keyword>
<protein>
    <recommendedName>
        <fullName evidence="2">chitin synthase</fullName>
        <ecNumber evidence="2">2.4.1.16</ecNumber>
    </recommendedName>
</protein>
<gene>
    <name evidence="10" type="ORF">EGW08_003510</name>
</gene>
<organism evidence="10 11">
    <name type="scientific">Elysia chlorotica</name>
    <name type="common">Eastern emerald elysia</name>
    <name type="synonym">Sea slug</name>
    <dbReference type="NCBI Taxonomy" id="188477"/>
    <lineage>
        <taxon>Eukaryota</taxon>
        <taxon>Metazoa</taxon>
        <taxon>Spiralia</taxon>
        <taxon>Lophotrochozoa</taxon>
        <taxon>Mollusca</taxon>
        <taxon>Gastropoda</taxon>
        <taxon>Heterobranchia</taxon>
        <taxon>Euthyneura</taxon>
        <taxon>Panpulmonata</taxon>
        <taxon>Sacoglossa</taxon>
        <taxon>Placobranchoidea</taxon>
        <taxon>Plakobranchidae</taxon>
        <taxon>Elysia</taxon>
    </lineage>
</organism>
<feature type="region of interest" description="Disordered" evidence="7">
    <location>
        <begin position="258"/>
        <end position="279"/>
    </location>
</feature>
<dbReference type="PANTHER" id="PTHR22914">
    <property type="entry name" value="CHITIN SYNTHASE"/>
    <property type="match status" value="1"/>
</dbReference>
<feature type="non-terminal residue" evidence="10">
    <location>
        <position position="692"/>
    </location>
</feature>
<dbReference type="STRING" id="188477.A0A433U4F8"/>
<keyword evidence="11" id="KW-1185">Reference proteome</keyword>
<feature type="transmembrane region" description="Helical" evidence="8">
    <location>
        <begin position="81"/>
        <end position="105"/>
    </location>
</feature>
<evidence type="ECO:0000256" key="5">
    <source>
        <dbReference type="ARBA" id="ARBA00022989"/>
    </source>
</evidence>
<evidence type="ECO:0000256" key="6">
    <source>
        <dbReference type="ARBA" id="ARBA00023136"/>
    </source>
</evidence>
<dbReference type="Proteomes" id="UP000271974">
    <property type="component" value="Unassembled WGS sequence"/>
</dbReference>
<dbReference type="EC" id="2.4.1.16" evidence="2"/>
<evidence type="ECO:0000313" key="11">
    <source>
        <dbReference type="Proteomes" id="UP000271974"/>
    </source>
</evidence>
<comment type="caution">
    <text evidence="10">The sequence shown here is derived from an EMBL/GenBank/DDBJ whole genome shotgun (WGS) entry which is preliminary data.</text>
</comment>
<reference evidence="10 11" key="1">
    <citation type="submission" date="2019-01" db="EMBL/GenBank/DDBJ databases">
        <title>A draft genome assembly of the solar-powered sea slug Elysia chlorotica.</title>
        <authorList>
            <person name="Cai H."/>
            <person name="Li Q."/>
            <person name="Fang X."/>
            <person name="Li J."/>
            <person name="Curtis N.E."/>
            <person name="Altenburger A."/>
            <person name="Shibata T."/>
            <person name="Feng M."/>
            <person name="Maeda T."/>
            <person name="Schwartz J.A."/>
            <person name="Shigenobu S."/>
            <person name="Lundholm N."/>
            <person name="Nishiyama T."/>
            <person name="Yang H."/>
            <person name="Hasebe M."/>
            <person name="Li S."/>
            <person name="Pierce S.K."/>
            <person name="Wang J."/>
        </authorList>
    </citation>
    <scope>NUCLEOTIDE SEQUENCE [LARGE SCALE GENOMIC DNA]</scope>
    <source>
        <strain evidence="10">EC2010</strain>
        <tissue evidence="10">Whole organism of an adult</tissue>
    </source>
</reference>
<dbReference type="SUPFAM" id="SSF53448">
    <property type="entry name" value="Nucleotide-diphospho-sugar transferases"/>
    <property type="match status" value="1"/>
</dbReference>
<keyword evidence="6 8" id="KW-0472">Membrane</keyword>
<accession>A0A433U4F8</accession>
<feature type="transmembrane region" description="Helical" evidence="8">
    <location>
        <begin position="378"/>
        <end position="395"/>
    </location>
</feature>
<evidence type="ECO:0000256" key="4">
    <source>
        <dbReference type="ARBA" id="ARBA00022692"/>
    </source>
</evidence>
<evidence type="ECO:0000256" key="2">
    <source>
        <dbReference type="ARBA" id="ARBA00012543"/>
    </source>
</evidence>
<dbReference type="InterPro" id="IPR029044">
    <property type="entry name" value="Nucleotide-diphossugar_trans"/>
</dbReference>
<dbReference type="GO" id="GO:0004100">
    <property type="term" value="F:chitin synthase activity"/>
    <property type="evidence" value="ECO:0007669"/>
    <property type="project" value="UniProtKB-EC"/>
</dbReference>
<dbReference type="GO" id="GO:0006031">
    <property type="term" value="P:chitin biosynthetic process"/>
    <property type="evidence" value="ECO:0007669"/>
    <property type="project" value="TreeGrafter"/>
</dbReference>
<feature type="transmembrane region" description="Helical" evidence="8">
    <location>
        <begin position="111"/>
        <end position="133"/>
    </location>
</feature>
<evidence type="ECO:0000313" key="10">
    <source>
        <dbReference type="EMBL" id="RUS88695.1"/>
    </source>
</evidence>
<feature type="compositionally biased region" description="Basic and acidic residues" evidence="7">
    <location>
        <begin position="263"/>
        <end position="279"/>
    </location>
</feature>
<feature type="transmembrane region" description="Helical" evidence="8">
    <location>
        <begin position="43"/>
        <end position="60"/>
    </location>
</feature>
<evidence type="ECO:0000256" key="1">
    <source>
        <dbReference type="ARBA" id="ARBA00004141"/>
    </source>
</evidence>
<feature type="signal peptide" evidence="9">
    <location>
        <begin position="1"/>
        <end position="20"/>
    </location>
</feature>
<dbReference type="GO" id="GO:0071944">
    <property type="term" value="C:cell periphery"/>
    <property type="evidence" value="ECO:0007669"/>
    <property type="project" value="TreeGrafter"/>
</dbReference>
<feature type="transmembrane region" description="Helical" evidence="8">
    <location>
        <begin position="350"/>
        <end position="371"/>
    </location>
</feature>
<sequence>MGGGVLFLLLASKLSFLALSSLLHTHRPGQAVGENNTSDWARYTGQMLMLYLALLITYGLQALRAAKNGLLSRNSPWPKATAIAACVAAGTLEPLGLVILALKIVPAYGPGISVLVLACSVALSTAAASFLTCAGYGDGARAGGLTGLATLLLLGGLAGTVYMAFLCDSSLVNLLHLAGCLLSLNVAWLPWLQHHTNESNVILLESSPENFRQSNFGSSVSTIGSNDSLGATGSTLSSMSSANAYGPSSDSIHMYAPSNSLSSRHEDQSSRRNHGDANRPTKFYRKATWKASLILHVTKVLMVSLLCFIFFYVDIADTDFSVGASFSSSMQAAFLDGWDFGSSISSTQTYWMFGWNLISSLVGYVLVLIVLHTNMQKGCLAIPLVTSMPLALFIVSQPDFCDSVTASADVCHGYVAPLEYLVPTAAALVLGQLLSFGKQVFVKGHVSLLKETELFWAPCYSSVALDTWVLLNWKQSLRAGKLGIRAAAKPPKMRVYICTTMYREDEEEMRQLLESLARINAAQAEGETFFESHVVFDGGVQRKKISEFALVLISLLEETLGIKPTMCTKIVTPYGLKLSWALPGARVKPLMTFNIHLKDNMLVKNKKRWSQIMYMSYVLDFLTDASTPNEEAYILTTDADVKFTPDSVEALLDLMSRDNTIGAVCARTHPMGEGPLVWYQTFEYAVGHWFQK</sequence>
<evidence type="ECO:0000256" key="3">
    <source>
        <dbReference type="ARBA" id="ARBA00022676"/>
    </source>
</evidence>
<proteinExistence type="predicted"/>
<dbReference type="GO" id="GO:0016020">
    <property type="term" value="C:membrane"/>
    <property type="evidence" value="ECO:0007669"/>
    <property type="project" value="UniProtKB-SubCell"/>
</dbReference>
<keyword evidence="5 8" id="KW-1133">Transmembrane helix</keyword>
<dbReference type="PANTHER" id="PTHR22914:SF41">
    <property type="entry name" value="CHITIN SYNTHASE 7"/>
    <property type="match status" value="1"/>
</dbReference>
<keyword evidence="3" id="KW-0808">Transferase</keyword>
<keyword evidence="3" id="KW-0328">Glycosyltransferase</keyword>
<dbReference type="AlphaFoldDB" id="A0A433U4F8"/>